<dbReference type="AlphaFoldDB" id="A0A1J0VT24"/>
<dbReference type="InterPro" id="IPR013216">
    <property type="entry name" value="Methyltransf_11"/>
</dbReference>
<keyword evidence="2" id="KW-0489">Methyltransferase</keyword>
<dbReference type="GO" id="GO:0032259">
    <property type="term" value="P:methylation"/>
    <property type="evidence" value="ECO:0007669"/>
    <property type="project" value="UniProtKB-KW"/>
</dbReference>
<dbReference type="Gene3D" id="3.40.50.150">
    <property type="entry name" value="Vaccinia Virus protein VP39"/>
    <property type="match status" value="1"/>
</dbReference>
<proteinExistence type="predicted"/>
<dbReference type="OrthoDB" id="65624at2"/>
<dbReference type="SUPFAM" id="SSF53335">
    <property type="entry name" value="S-adenosyl-L-methionine-dependent methyltransferases"/>
    <property type="match status" value="1"/>
</dbReference>
<dbReference type="Pfam" id="PF08241">
    <property type="entry name" value="Methyltransf_11"/>
    <property type="match status" value="1"/>
</dbReference>
<keyword evidence="3" id="KW-1185">Reference proteome</keyword>
<dbReference type="EMBL" id="CP018082">
    <property type="protein sequence ID" value="APE35169.1"/>
    <property type="molecule type" value="Genomic_DNA"/>
</dbReference>
<dbReference type="CDD" id="cd02440">
    <property type="entry name" value="AdoMet_MTases"/>
    <property type="match status" value="1"/>
</dbReference>
<gene>
    <name evidence="2" type="ORF">BOX37_15800</name>
</gene>
<feature type="domain" description="Methyltransferase type 11" evidence="1">
    <location>
        <begin position="49"/>
        <end position="144"/>
    </location>
</feature>
<evidence type="ECO:0000313" key="2">
    <source>
        <dbReference type="EMBL" id="APE35169.1"/>
    </source>
</evidence>
<dbReference type="PANTHER" id="PTHR45036:SF1">
    <property type="entry name" value="METHYLTRANSFERASE LIKE 7A"/>
    <property type="match status" value="1"/>
</dbReference>
<dbReference type="PANTHER" id="PTHR45036">
    <property type="entry name" value="METHYLTRANSFERASE LIKE 7B"/>
    <property type="match status" value="1"/>
</dbReference>
<dbReference type="KEGG" id="nsl:BOX37_15800"/>
<dbReference type="InterPro" id="IPR029063">
    <property type="entry name" value="SAM-dependent_MTases_sf"/>
</dbReference>
<dbReference type="InterPro" id="IPR052356">
    <property type="entry name" value="Thiol_S-MT"/>
</dbReference>
<keyword evidence="2" id="KW-0808">Transferase</keyword>
<dbReference type="Proteomes" id="UP000183810">
    <property type="component" value="Chromosome"/>
</dbReference>
<dbReference type="GO" id="GO:0008757">
    <property type="term" value="F:S-adenosylmethionine-dependent methyltransferase activity"/>
    <property type="evidence" value="ECO:0007669"/>
    <property type="project" value="InterPro"/>
</dbReference>
<name>A0A1J0VT24_9NOCA</name>
<evidence type="ECO:0000259" key="1">
    <source>
        <dbReference type="Pfam" id="PF08241"/>
    </source>
</evidence>
<reference evidence="2" key="1">
    <citation type="submission" date="2016-11" db="EMBL/GenBank/DDBJ databases">
        <authorList>
            <person name="Jaros S."/>
            <person name="Januszkiewicz K."/>
            <person name="Wedrychowicz H."/>
        </authorList>
    </citation>
    <scope>NUCLEOTIDE SEQUENCE [LARGE SCALE GENOMIC DNA]</scope>
    <source>
        <strain evidence="2">Y48</strain>
    </source>
</reference>
<protein>
    <submittedName>
        <fullName evidence="2">SAM-dependent methyltransferase</fullName>
    </submittedName>
</protein>
<sequence length="219" mass="23847">MRQPSGAEIAAIYDKNAAAYDQQIGWFERVVLGDARRWVTALATGKVVEFAVGTGLNLPHYGAEVRQVIGIDLSSRMLGIAGERVRSLGLAHVQLRQGDVQDIDLPDATVDTVVSTFSFCTVPDPGRAAEEAFRLLAPGGRFVLAEHGPATSAPWRMLLRLAQPLALRFSADHLLRDPIPYLTAAGFVIEQSHRGGRGGITFRVLARKPGQDRDRSDHQ</sequence>
<evidence type="ECO:0000313" key="3">
    <source>
        <dbReference type="Proteomes" id="UP000183810"/>
    </source>
</evidence>
<dbReference type="RefSeq" id="WP_071928354.1">
    <property type="nucleotide sequence ID" value="NZ_CP018082.1"/>
</dbReference>
<organism evidence="2 3">
    <name type="scientific">Nocardia mangyaensis</name>
    <dbReference type="NCBI Taxonomy" id="2213200"/>
    <lineage>
        <taxon>Bacteria</taxon>
        <taxon>Bacillati</taxon>
        <taxon>Actinomycetota</taxon>
        <taxon>Actinomycetes</taxon>
        <taxon>Mycobacteriales</taxon>
        <taxon>Nocardiaceae</taxon>
        <taxon>Nocardia</taxon>
    </lineage>
</organism>
<accession>A0A1J0VT24</accession>